<evidence type="ECO:0000256" key="3">
    <source>
        <dbReference type="ARBA" id="ARBA00023082"/>
    </source>
</evidence>
<dbReference type="NCBIfam" id="TIGR02937">
    <property type="entry name" value="sigma70-ECF"/>
    <property type="match status" value="1"/>
</dbReference>
<dbReference type="InterPro" id="IPR014327">
    <property type="entry name" value="RNA_pol_sigma70_bacteroid"/>
</dbReference>
<sequence length="189" mass="22312">MPHYTDDENILVSLSEGDEKAFEELFFIYQPRVVNFLTALTHDREASRDLAQDLFLNLWNDHEKLKNIAHLSSYLFQMARFSAYNYLDRLSVWEKYASEHARNLHVEESEEEALFVKELQEMINQAIEQMTPQRRKVYRMSREEGLSNEEIASRLGISKRTVENHLTAALSVLRKILYLSIVLFLTQIR</sequence>
<dbReference type="InterPro" id="IPR000792">
    <property type="entry name" value="Tscrpt_reg_LuxR_C"/>
</dbReference>
<dbReference type="PRINTS" id="PR00038">
    <property type="entry name" value="HTHLUXR"/>
</dbReference>
<proteinExistence type="inferred from homology"/>
<dbReference type="Pfam" id="PF04542">
    <property type="entry name" value="Sigma70_r2"/>
    <property type="match status" value="1"/>
</dbReference>
<keyword evidence="4" id="KW-0804">Transcription</keyword>
<evidence type="ECO:0000256" key="4">
    <source>
        <dbReference type="ARBA" id="ARBA00023163"/>
    </source>
</evidence>
<dbReference type="GO" id="GO:0006352">
    <property type="term" value="P:DNA-templated transcription initiation"/>
    <property type="evidence" value="ECO:0007669"/>
    <property type="project" value="InterPro"/>
</dbReference>
<dbReference type="InterPro" id="IPR007627">
    <property type="entry name" value="RNA_pol_sigma70_r2"/>
</dbReference>
<dbReference type="InterPro" id="IPR013249">
    <property type="entry name" value="RNA_pol_sigma70_r4_t2"/>
</dbReference>
<dbReference type="SUPFAM" id="SSF88659">
    <property type="entry name" value="Sigma3 and sigma4 domains of RNA polymerase sigma factors"/>
    <property type="match status" value="1"/>
</dbReference>
<dbReference type="InterPro" id="IPR014284">
    <property type="entry name" value="RNA_pol_sigma-70_dom"/>
</dbReference>
<evidence type="ECO:0000313" key="8">
    <source>
        <dbReference type="Proteomes" id="UP000823847"/>
    </source>
</evidence>
<keyword evidence="2" id="KW-0805">Transcription regulation</keyword>
<dbReference type="Gene3D" id="1.10.1740.10">
    <property type="match status" value="1"/>
</dbReference>
<evidence type="ECO:0000313" key="7">
    <source>
        <dbReference type="EMBL" id="HIX86122.1"/>
    </source>
</evidence>
<dbReference type="AlphaFoldDB" id="A0A9D1XQZ9"/>
<dbReference type="InterPro" id="IPR013325">
    <property type="entry name" value="RNA_pol_sigma_r2"/>
</dbReference>
<dbReference type="Pfam" id="PF08281">
    <property type="entry name" value="Sigma70_r4_2"/>
    <property type="match status" value="1"/>
</dbReference>
<dbReference type="GO" id="GO:0003677">
    <property type="term" value="F:DNA binding"/>
    <property type="evidence" value="ECO:0007669"/>
    <property type="project" value="InterPro"/>
</dbReference>
<dbReference type="PANTHER" id="PTHR43133">
    <property type="entry name" value="RNA POLYMERASE ECF-TYPE SIGMA FACTO"/>
    <property type="match status" value="1"/>
</dbReference>
<dbReference type="InterPro" id="IPR013324">
    <property type="entry name" value="RNA_pol_sigma_r3/r4-like"/>
</dbReference>
<name>A0A9D1XQZ9_9BACT</name>
<comment type="similarity">
    <text evidence="1">Belongs to the sigma-70 factor family. ECF subfamily.</text>
</comment>
<dbReference type="CDD" id="cd06171">
    <property type="entry name" value="Sigma70_r4"/>
    <property type="match status" value="1"/>
</dbReference>
<reference evidence="7" key="2">
    <citation type="submission" date="2021-04" db="EMBL/GenBank/DDBJ databases">
        <authorList>
            <person name="Gilroy R."/>
        </authorList>
    </citation>
    <scope>NUCLEOTIDE SEQUENCE</scope>
    <source>
        <strain evidence="7">ChiHecec2B26-12326</strain>
    </source>
</reference>
<feature type="domain" description="RNA polymerase sigma factor 70 region 4 type 2" evidence="6">
    <location>
        <begin position="121"/>
        <end position="170"/>
    </location>
</feature>
<evidence type="ECO:0000259" key="6">
    <source>
        <dbReference type="Pfam" id="PF08281"/>
    </source>
</evidence>
<dbReference type="SUPFAM" id="SSF88946">
    <property type="entry name" value="Sigma2 domain of RNA polymerase sigma factors"/>
    <property type="match status" value="1"/>
</dbReference>
<evidence type="ECO:0000259" key="5">
    <source>
        <dbReference type="Pfam" id="PF04542"/>
    </source>
</evidence>
<reference evidence="7" key="1">
    <citation type="journal article" date="2021" name="PeerJ">
        <title>Extensive microbial diversity within the chicken gut microbiome revealed by metagenomics and culture.</title>
        <authorList>
            <person name="Gilroy R."/>
            <person name="Ravi A."/>
            <person name="Getino M."/>
            <person name="Pursley I."/>
            <person name="Horton D.L."/>
            <person name="Alikhan N.F."/>
            <person name="Baker D."/>
            <person name="Gharbi K."/>
            <person name="Hall N."/>
            <person name="Watson M."/>
            <person name="Adriaenssens E.M."/>
            <person name="Foster-Nyarko E."/>
            <person name="Jarju S."/>
            <person name="Secka A."/>
            <person name="Antonio M."/>
            <person name="Oren A."/>
            <person name="Chaudhuri R.R."/>
            <person name="La Ragione R."/>
            <person name="Hildebrand F."/>
            <person name="Pallen M.J."/>
        </authorList>
    </citation>
    <scope>NUCLEOTIDE SEQUENCE</scope>
    <source>
        <strain evidence="7">ChiHecec2B26-12326</strain>
    </source>
</reference>
<organism evidence="7 8">
    <name type="scientific">Candidatus Parabacteroides intestinigallinarum</name>
    <dbReference type="NCBI Taxonomy" id="2838722"/>
    <lineage>
        <taxon>Bacteria</taxon>
        <taxon>Pseudomonadati</taxon>
        <taxon>Bacteroidota</taxon>
        <taxon>Bacteroidia</taxon>
        <taxon>Bacteroidales</taxon>
        <taxon>Tannerellaceae</taxon>
        <taxon>Parabacteroides</taxon>
    </lineage>
</organism>
<gene>
    <name evidence="7" type="ORF">H9848_05900</name>
</gene>
<dbReference type="PANTHER" id="PTHR43133:SF46">
    <property type="entry name" value="RNA POLYMERASE SIGMA-70 FACTOR ECF SUBFAMILY"/>
    <property type="match status" value="1"/>
</dbReference>
<dbReference type="InterPro" id="IPR036388">
    <property type="entry name" value="WH-like_DNA-bd_sf"/>
</dbReference>
<keyword evidence="3" id="KW-0731">Sigma factor</keyword>
<evidence type="ECO:0000256" key="1">
    <source>
        <dbReference type="ARBA" id="ARBA00010641"/>
    </source>
</evidence>
<comment type="caution">
    <text evidence="7">The sequence shown here is derived from an EMBL/GenBank/DDBJ whole genome shotgun (WGS) entry which is preliminary data.</text>
</comment>
<dbReference type="Gene3D" id="1.10.10.10">
    <property type="entry name" value="Winged helix-like DNA-binding domain superfamily/Winged helix DNA-binding domain"/>
    <property type="match status" value="1"/>
</dbReference>
<accession>A0A9D1XQZ9</accession>
<evidence type="ECO:0000256" key="2">
    <source>
        <dbReference type="ARBA" id="ARBA00023015"/>
    </source>
</evidence>
<dbReference type="NCBIfam" id="TIGR02985">
    <property type="entry name" value="Sig70_bacteroi1"/>
    <property type="match status" value="1"/>
</dbReference>
<dbReference type="Proteomes" id="UP000823847">
    <property type="component" value="Unassembled WGS sequence"/>
</dbReference>
<dbReference type="GO" id="GO:0016987">
    <property type="term" value="F:sigma factor activity"/>
    <property type="evidence" value="ECO:0007669"/>
    <property type="project" value="UniProtKB-KW"/>
</dbReference>
<dbReference type="EMBL" id="DXEN01000041">
    <property type="protein sequence ID" value="HIX86122.1"/>
    <property type="molecule type" value="Genomic_DNA"/>
</dbReference>
<dbReference type="InterPro" id="IPR039425">
    <property type="entry name" value="RNA_pol_sigma-70-like"/>
</dbReference>
<feature type="domain" description="RNA polymerase sigma-70 region 2" evidence="5">
    <location>
        <begin position="29"/>
        <end position="89"/>
    </location>
</feature>
<protein>
    <submittedName>
        <fullName evidence="7">RNA polymerase sigma-70 factor</fullName>
    </submittedName>
</protein>